<reference evidence="3" key="1">
    <citation type="journal article" date="2020" name="mSystems">
        <title>Genome- and Community-Level Interaction Insights into Carbon Utilization and Element Cycling Functions of Hydrothermarchaeota in Hydrothermal Sediment.</title>
        <authorList>
            <person name="Zhou Z."/>
            <person name="Liu Y."/>
            <person name="Xu W."/>
            <person name="Pan J."/>
            <person name="Luo Z.H."/>
            <person name="Li M."/>
        </authorList>
    </citation>
    <scope>NUCLEOTIDE SEQUENCE [LARGE SCALE GENOMIC DNA]</scope>
    <source>
        <strain evidence="3">SpSt-637</strain>
        <strain evidence="2">SpSt-667</strain>
    </source>
</reference>
<dbReference type="SUPFAM" id="SSF81301">
    <property type="entry name" value="Nucleotidyltransferase"/>
    <property type="match status" value="1"/>
</dbReference>
<evidence type="ECO:0000313" key="3">
    <source>
        <dbReference type="EMBL" id="HGQ63673.1"/>
    </source>
</evidence>
<dbReference type="InterPro" id="IPR002934">
    <property type="entry name" value="Polymerase_NTP_transf_dom"/>
</dbReference>
<dbReference type="Pfam" id="PF01909">
    <property type="entry name" value="NTP_transf_2"/>
    <property type="match status" value="1"/>
</dbReference>
<sequence length="26" mass="2928">MFVFGSVVRGRYIASSDIDILILVEK</sequence>
<comment type="caution">
    <text evidence="3">The sequence shown here is derived from an EMBL/GenBank/DDBJ whole genome shotgun (WGS) entry which is preliminary data.</text>
</comment>
<dbReference type="GO" id="GO:0016779">
    <property type="term" value="F:nucleotidyltransferase activity"/>
    <property type="evidence" value="ECO:0007669"/>
    <property type="project" value="InterPro"/>
</dbReference>
<evidence type="ECO:0000259" key="1">
    <source>
        <dbReference type="Pfam" id="PF01909"/>
    </source>
</evidence>
<protein>
    <recommendedName>
        <fullName evidence="1">Polymerase nucleotidyl transferase domain-containing protein</fullName>
    </recommendedName>
</protein>
<organism evidence="3">
    <name type="scientific">Ignisphaera aggregans</name>
    <dbReference type="NCBI Taxonomy" id="334771"/>
    <lineage>
        <taxon>Archaea</taxon>
        <taxon>Thermoproteota</taxon>
        <taxon>Thermoprotei</taxon>
        <taxon>Desulfurococcales</taxon>
        <taxon>Desulfurococcaceae</taxon>
        <taxon>Ignisphaera</taxon>
    </lineage>
</organism>
<proteinExistence type="predicted"/>
<gene>
    <name evidence="3" type="ORF">ENU08_00260</name>
    <name evidence="2" type="ORF">ENU41_03585</name>
</gene>
<evidence type="ECO:0000313" key="2">
    <source>
        <dbReference type="EMBL" id="HGQ35744.1"/>
    </source>
</evidence>
<feature type="domain" description="Polymerase nucleotidyl transferase" evidence="1">
    <location>
        <begin position="1"/>
        <end position="25"/>
    </location>
</feature>
<dbReference type="EMBL" id="DTBD01000003">
    <property type="protein sequence ID" value="HGQ63673.1"/>
    <property type="molecule type" value="Genomic_DNA"/>
</dbReference>
<name>A0A7C4JK20_9CREN</name>
<accession>A0A7C4JK20</accession>
<dbReference type="Gene3D" id="3.30.460.10">
    <property type="entry name" value="Beta Polymerase, domain 2"/>
    <property type="match status" value="1"/>
</dbReference>
<dbReference type="EMBL" id="DTCK01000019">
    <property type="protein sequence ID" value="HGQ35744.1"/>
    <property type="molecule type" value="Genomic_DNA"/>
</dbReference>
<dbReference type="AlphaFoldDB" id="A0A7C4JK20"/>
<dbReference type="InterPro" id="IPR043519">
    <property type="entry name" value="NT_sf"/>
</dbReference>